<evidence type="ECO:0000256" key="6">
    <source>
        <dbReference type="ARBA" id="ARBA00022989"/>
    </source>
</evidence>
<reference evidence="13" key="3">
    <citation type="submission" date="2025-04" db="UniProtKB">
        <authorList>
            <consortium name="RefSeq"/>
        </authorList>
    </citation>
    <scope>IDENTIFICATION</scope>
    <source>
        <strain evidence="13">CBS 304.34</strain>
    </source>
</reference>
<reference evidence="11 13" key="1">
    <citation type="journal article" date="2020" name="Stud. Mycol.">
        <title>101 Dothideomycetes genomes: a test case for predicting lifestyles and emergence of pathogens.</title>
        <authorList>
            <person name="Haridas S."/>
            <person name="Albert R."/>
            <person name="Binder M."/>
            <person name="Bloem J."/>
            <person name="Labutti K."/>
            <person name="Salamov A."/>
            <person name="Andreopoulos B."/>
            <person name="Baker S."/>
            <person name="Barry K."/>
            <person name="Bills G."/>
            <person name="Bluhm B."/>
            <person name="Cannon C."/>
            <person name="Castanera R."/>
            <person name="Culley D."/>
            <person name="Daum C."/>
            <person name="Ezra D."/>
            <person name="Gonzalez J."/>
            <person name="Henrissat B."/>
            <person name="Kuo A."/>
            <person name="Liang C."/>
            <person name="Lipzen A."/>
            <person name="Lutzoni F."/>
            <person name="Magnuson J."/>
            <person name="Mondo S."/>
            <person name="Nolan M."/>
            <person name="Ohm R."/>
            <person name="Pangilinan J."/>
            <person name="Park H.-J."/>
            <person name="Ramirez L."/>
            <person name="Alfaro M."/>
            <person name="Sun H."/>
            <person name="Tritt A."/>
            <person name="Yoshinaga Y."/>
            <person name="Zwiers L.-H."/>
            <person name="Turgeon B."/>
            <person name="Goodwin S."/>
            <person name="Spatafora J."/>
            <person name="Crous P."/>
            <person name="Grigoriev I."/>
        </authorList>
    </citation>
    <scope>NUCLEOTIDE SEQUENCE</scope>
    <source>
        <strain evidence="11 13">CBS 304.34</strain>
    </source>
</reference>
<evidence type="ECO:0000256" key="9">
    <source>
        <dbReference type="SAM" id="MobiDB-lite"/>
    </source>
</evidence>
<feature type="compositionally biased region" description="Polar residues" evidence="9">
    <location>
        <begin position="71"/>
        <end position="80"/>
    </location>
</feature>
<dbReference type="GO" id="GO:0031201">
    <property type="term" value="C:SNARE complex"/>
    <property type="evidence" value="ECO:0007669"/>
    <property type="project" value="TreeGrafter"/>
</dbReference>
<name>A0A6A6Y5A3_9PEZI</name>
<evidence type="ECO:0000256" key="5">
    <source>
        <dbReference type="ARBA" id="ARBA00022927"/>
    </source>
</evidence>
<dbReference type="Gene3D" id="1.20.5.110">
    <property type="match status" value="1"/>
</dbReference>
<keyword evidence="6" id="KW-1133">Transmembrane helix</keyword>
<keyword evidence="3" id="KW-0813">Transport</keyword>
<evidence type="ECO:0000256" key="3">
    <source>
        <dbReference type="ARBA" id="ARBA00022448"/>
    </source>
</evidence>
<dbReference type="AlphaFoldDB" id="A0A6A6Y5A3"/>
<proteinExistence type="inferred from homology"/>
<dbReference type="GeneID" id="54459253"/>
<protein>
    <submittedName>
        <fullName evidence="11 13">Snare protein syntaxin-like protein 18/UFE1</fullName>
    </submittedName>
</protein>
<keyword evidence="7" id="KW-0175">Coiled coil</keyword>
<dbReference type="SUPFAM" id="SSF58038">
    <property type="entry name" value="SNARE fusion complex"/>
    <property type="match status" value="1"/>
</dbReference>
<reference evidence="13" key="2">
    <citation type="submission" date="2020-04" db="EMBL/GenBank/DDBJ databases">
        <authorList>
            <consortium name="NCBI Genome Project"/>
        </authorList>
    </citation>
    <scope>NUCLEOTIDE SEQUENCE</scope>
    <source>
        <strain evidence="13">CBS 304.34</strain>
    </source>
</reference>
<dbReference type="InterPro" id="IPR000727">
    <property type="entry name" value="T_SNARE_dom"/>
</dbReference>
<comment type="similarity">
    <text evidence="2">Belongs to the syntaxin family.</text>
</comment>
<evidence type="ECO:0000313" key="12">
    <source>
        <dbReference type="Proteomes" id="UP000504636"/>
    </source>
</evidence>
<feature type="region of interest" description="Disordered" evidence="9">
    <location>
        <begin position="62"/>
        <end position="81"/>
    </location>
</feature>
<dbReference type="OrthoDB" id="342981at2759"/>
<sequence length="336" mass="37763">MDITPDFNAALARHSAPPISPPEIFDIRRLDDFLQEAYRIRSHIASLYKYLRQTRASYLSTDRPSRAHLARTSSNSSNTPFHPARHAVKHLTDAQKEEIDASTKQLIRELTAAVASLKDAEAVRQQTTTTLALKKRARTGLGALGRWAAGGAITAASPEEEAAEERERQFSACRAGVLEYLQTQLGLCAAFGNEMIGIRIRRVIEREKSVLHAVPKGRYEEEERLTEQRLAPEQLQMFAQDNQDMLKQYEDSLDQVRHAEKSLLEISELQSNIVNNLAIQSEHIDMLIDNTYQTAENVGGGNKELKKAAERKSTARMLFYGTSAFCLTLVVWDLLI</sequence>
<dbReference type="GO" id="GO:0005783">
    <property type="term" value="C:endoplasmic reticulum"/>
    <property type="evidence" value="ECO:0007669"/>
    <property type="project" value="TreeGrafter"/>
</dbReference>
<keyword evidence="8" id="KW-0472">Membrane</keyword>
<organism evidence="11">
    <name type="scientific">Mytilinidion resinicola</name>
    <dbReference type="NCBI Taxonomy" id="574789"/>
    <lineage>
        <taxon>Eukaryota</taxon>
        <taxon>Fungi</taxon>
        <taxon>Dikarya</taxon>
        <taxon>Ascomycota</taxon>
        <taxon>Pezizomycotina</taxon>
        <taxon>Dothideomycetes</taxon>
        <taxon>Pleosporomycetidae</taxon>
        <taxon>Mytilinidiales</taxon>
        <taxon>Mytilinidiaceae</taxon>
        <taxon>Mytilinidion</taxon>
    </lineage>
</organism>
<dbReference type="InterPro" id="IPR019529">
    <property type="entry name" value="Syntaxin-18_N"/>
</dbReference>
<keyword evidence="12" id="KW-1185">Reference proteome</keyword>
<evidence type="ECO:0000256" key="7">
    <source>
        <dbReference type="ARBA" id="ARBA00023054"/>
    </source>
</evidence>
<dbReference type="RefSeq" id="XP_033570168.1">
    <property type="nucleotide sequence ID" value="XM_033718360.1"/>
</dbReference>
<keyword evidence="5" id="KW-0653">Protein transport</keyword>
<evidence type="ECO:0000256" key="8">
    <source>
        <dbReference type="ARBA" id="ARBA00023136"/>
    </source>
</evidence>
<dbReference type="GO" id="GO:0015031">
    <property type="term" value="P:protein transport"/>
    <property type="evidence" value="ECO:0007669"/>
    <property type="project" value="UniProtKB-KW"/>
</dbReference>
<evidence type="ECO:0000313" key="11">
    <source>
        <dbReference type="EMBL" id="KAF2803204.1"/>
    </source>
</evidence>
<dbReference type="PROSITE" id="PS50192">
    <property type="entry name" value="T_SNARE"/>
    <property type="match status" value="1"/>
</dbReference>
<gene>
    <name evidence="11 13" type="ORF">BDZ99DRAFT_454051</name>
</gene>
<evidence type="ECO:0000313" key="13">
    <source>
        <dbReference type="RefSeq" id="XP_033570168.1"/>
    </source>
</evidence>
<feature type="domain" description="T-SNARE coiled-coil homology" evidence="10">
    <location>
        <begin position="246"/>
        <end position="308"/>
    </location>
</feature>
<dbReference type="GO" id="GO:0006890">
    <property type="term" value="P:retrograde vesicle-mediated transport, Golgi to endoplasmic reticulum"/>
    <property type="evidence" value="ECO:0007669"/>
    <property type="project" value="TreeGrafter"/>
</dbReference>
<dbReference type="EMBL" id="MU003719">
    <property type="protein sequence ID" value="KAF2803204.1"/>
    <property type="molecule type" value="Genomic_DNA"/>
</dbReference>
<evidence type="ECO:0000259" key="10">
    <source>
        <dbReference type="PROSITE" id="PS50192"/>
    </source>
</evidence>
<dbReference type="Pfam" id="PF10496">
    <property type="entry name" value="Syntaxin-18_N"/>
    <property type="match status" value="1"/>
</dbReference>
<evidence type="ECO:0000256" key="1">
    <source>
        <dbReference type="ARBA" id="ARBA00004211"/>
    </source>
</evidence>
<evidence type="ECO:0000256" key="2">
    <source>
        <dbReference type="ARBA" id="ARBA00009063"/>
    </source>
</evidence>
<accession>A0A6A6Y5A3</accession>
<dbReference type="PANTHER" id="PTHR15959:SF0">
    <property type="entry name" value="SYNTAXIN-18"/>
    <property type="match status" value="1"/>
</dbReference>
<dbReference type="Proteomes" id="UP000504636">
    <property type="component" value="Unplaced"/>
</dbReference>
<keyword evidence="4" id="KW-0812">Transmembrane</keyword>
<comment type="subcellular location">
    <subcellularLocation>
        <location evidence="1">Membrane</location>
        <topology evidence="1">Single-pass type IV membrane protein</topology>
    </subcellularLocation>
</comment>
<dbReference type="PANTHER" id="PTHR15959">
    <property type="entry name" value="SYNTAXIN-18"/>
    <property type="match status" value="1"/>
</dbReference>
<evidence type="ECO:0000256" key="4">
    <source>
        <dbReference type="ARBA" id="ARBA00022692"/>
    </source>
</evidence>